<keyword evidence="3" id="KW-1185">Reference proteome</keyword>
<feature type="compositionally biased region" description="Polar residues" evidence="1">
    <location>
        <begin position="119"/>
        <end position="128"/>
    </location>
</feature>
<feature type="region of interest" description="Disordered" evidence="1">
    <location>
        <begin position="267"/>
        <end position="301"/>
    </location>
</feature>
<comment type="caution">
    <text evidence="2">The sequence shown here is derived from an EMBL/GenBank/DDBJ whole genome shotgun (WGS) entry which is preliminary data.</text>
</comment>
<organism evidence="2 3">
    <name type="scientific">Plakobranchus ocellatus</name>
    <dbReference type="NCBI Taxonomy" id="259542"/>
    <lineage>
        <taxon>Eukaryota</taxon>
        <taxon>Metazoa</taxon>
        <taxon>Spiralia</taxon>
        <taxon>Lophotrochozoa</taxon>
        <taxon>Mollusca</taxon>
        <taxon>Gastropoda</taxon>
        <taxon>Heterobranchia</taxon>
        <taxon>Euthyneura</taxon>
        <taxon>Panpulmonata</taxon>
        <taxon>Sacoglossa</taxon>
        <taxon>Placobranchoidea</taxon>
        <taxon>Plakobranchidae</taxon>
        <taxon>Plakobranchus</taxon>
    </lineage>
</organism>
<feature type="compositionally biased region" description="Polar residues" evidence="1">
    <location>
        <begin position="82"/>
        <end position="110"/>
    </location>
</feature>
<accession>A0AAV3XWP9</accession>
<evidence type="ECO:0000313" key="2">
    <source>
        <dbReference type="EMBL" id="GFN75283.1"/>
    </source>
</evidence>
<dbReference type="Proteomes" id="UP000735302">
    <property type="component" value="Unassembled WGS sequence"/>
</dbReference>
<feature type="compositionally biased region" description="Basic and acidic residues" evidence="1">
    <location>
        <begin position="270"/>
        <end position="287"/>
    </location>
</feature>
<dbReference type="AlphaFoldDB" id="A0AAV3XWP9"/>
<name>A0AAV3XWP9_9GAST</name>
<reference evidence="2 3" key="1">
    <citation type="journal article" date="2021" name="Elife">
        <title>Chloroplast acquisition without the gene transfer in kleptoplastic sea slugs, Plakobranchus ocellatus.</title>
        <authorList>
            <person name="Maeda T."/>
            <person name="Takahashi S."/>
            <person name="Yoshida T."/>
            <person name="Shimamura S."/>
            <person name="Takaki Y."/>
            <person name="Nagai Y."/>
            <person name="Toyoda A."/>
            <person name="Suzuki Y."/>
            <person name="Arimoto A."/>
            <person name="Ishii H."/>
            <person name="Satoh N."/>
            <person name="Nishiyama T."/>
            <person name="Hasebe M."/>
            <person name="Maruyama T."/>
            <person name="Minagawa J."/>
            <person name="Obokata J."/>
            <person name="Shigenobu S."/>
        </authorList>
    </citation>
    <scope>NUCLEOTIDE SEQUENCE [LARGE SCALE GENOMIC DNA]</scope>
</reference>
<gene>
    <name evidence="2" type="ORF">PoB_000178900</name>
</gene>
<dbReference type="EMBL" id="BLXT01000264">
    <property type="protein sequence ID" value="GFN75283.1"/>
    <property type="molecule type" value="Genomic_DNA"/>
</dbReference>
<feature type="region of interest" description="Disordered" evidence="1">
    <location>
        <begin position="58"/>
        <end position="142"/>
    </location>
</feature>
<evidence type="ECO:0000313" key="3">
    <source>
        <dbReference type="Proteomes" id="UP000735302"/>
    </source>
</evidence>
<protein>
    <submittedName>
        <fullName evidence="2">Uncharacterized protein</fullName>
    </submittedName>
</protein>
<feature type="region of interest" description="Disordered" evidence="1">
    <location>
        <begin position="401"/>
        <end position="425"/>
    </location>
</feature>
<feature type="compositionally biased region" description="Basic and acidic residues" evidence="1">
    <location>
        <begin position="129"/>
        <end position="142"/>
    </location>
</feature>
<feature type="compositionally biased region" description="Basic and acidic residues" evidence="1">
    <location>
        <begin position="1"/>
        <end position="30"/>
    </location>
</feature>
<evidence type="ECO:0000256" key="1">
    <source>
        <dbReference type="SAM" id="MobiDB-lite"/>
    </source>
</evidence>
<proteinExistence type="predicted"/>
<feature type="region of interest" description="Disordered" evidence="1">
    <location>
        <begin position="1"/>
        <end position="45"/>
    </location>
</feature>
<sequence length="531" mass="59396">MTEPEERTPDSSELREMDKDNATKSEEAVAKYEPTSQDTDDAIESKVFIQGEVGQHLAQSEMVATEDEVISPQPVCEDRPASDSQKAATEDNNVPQIASLTETSAQNGTNEDNDIPKDTSLTQTNTQKGTDEVSDELHDMKHVPQETALIHEFVQKEINEDNDVHQETSLTQKGATNNEPVTQISLVKFRDIDQVETVTYEVNDEISEEKKATVLQDVAYDRDNYLQKKGDVKTKVPENKVKDNTTMSQDIDETMFARPDSKAITNVGKKRSDQMTKDDKTTFKSEAKTASFSEPEDNRDELSVTLSVERLDGTRSSFRALNTSFVRPPKSTPTTSINMGPFQTPQTMTSATEVFHANVAHYINFVIESAVMSLTAKDFHLKRSTHLFNVERVDNSFSQDHFPDSCGTKQAATDDRKGTGEGQVTESTSLRLNILHRPANFQANSTQLTYVAYPPLSQLPYYPKLALPRKWGVPLTPAEPRTVLVGFTCPPAPKFRQDQLMTHSASTLRRYYSKPCIKAVEWIKVSPSGKR</sequence>